<gene>
    <name evidence="1" type="ORF">C0Q70_19784</name>
</gene>
<evidence type="ECO:0008006" key="3">
    <source>
        <dbReference type="Google" id="ProtNLM"/>
    </source>
</evidence>
<proteinExistence type="predicted"/>
<dbReference type="EMBL" id="PZQS01000013">
    <property type="protein sequence ID" value="PVD19297.1"/>
    <property type="molecule type" value="Genomic_DNA"/>
</dbReference>
<dbReference type="Pfam" id="PF05960">
    <property type="entry name" value="DUF885"/>
    <property type="match status" value="1"/>
</dbReference>
<accession>A0A2T7NDQ4</accession>
<dbReference type="AlphaFoldDB" id="A0A2T7NDQ4"/>
<dbReference type="PANTHER" id="PTHR33361">
    <property type="entry name" value="GLR0591 PROTEIN"/>
    <property type="match status" value="1"/>
</dbReference>
<protein>
    <recommendedName>
        <fullName evidence="3">DUF885 domain-containing protein</fullName>
    </recommendedName>
</protein>
<sequence>MEVEKYELPGIRLVWFNFHVPTYSDHEGFKAGHACCTRTPIHAPEALRSLEADFWAWRMEDAPEFATAAGETCHNDLLESFDISVYQTRKVKVLEYLNRLQGVNREQLSPTDKLDYDIFDNHLQTFLDGARFDMYVSVNPVNFLEGVNANPGHLQVIMPFTDICDYEDYLLRLELLPQQIDEKIELMQTAITLGHTLNKMSVIRIPSQIDDIVMDDAEESPFYAPAFTTKLDNSDVPSSKRTVLRARAENCINLINQALLRMKDFLELAYIPAARTTWGVAGWPDGKQLYQQCLKYHTSTDMTPQEVYDLGLKEVSRIRGNMEAALKRLNFQGSIKQFYDSIRADPKFYKNSPEELLSTFEDYIYNHIFPKLPKLFKNIPDFPLKVEQMPYDGPGGVYMAGTPDKKVPGIFYANVTDPSRVSTLNLMALTLHETLPGHHLQAIYSLSANMPPFRALIEDNHYYRMPATFPIHTAYIEGWGLYSEYLGEELGLYQDDYMLMGRYSEEIFRACRLVVDTGLHYFGWERERAIQYLLDNSVETPENVKIEVDRYLTWPGQATAYKVGEIKIKQLRQKASNALGDLFDIRDFHSVILVNGGMPLNLLEQLVDDWIAATLHPENALQDKDEKICTEE</sequence>
<keyword evidence="2" id="KW-1185">Reference proteome</keyword>
<dbReference type="InterPro" id="IPR010281">
    <property type="entry name" value="DUF885"/>
</dbReference>
<reference evidence="1 2" key="1">
    <citation type="submission" date="2018-04" db="EMBL/GenBank/DDBJ databases">
        <title>The genome of golden apple snail Pomacea canaliculata provides insight into stress tolerance and invasive adaptation.</title>
        <authorList>
            <person name="Liu C."/>
            <person name="Liu B."/>
            <person name="Ren Y."/>
            <person name="Zhang Y."/>
            <person name="Wang H."/>
            <person name="Li S."/>
            <person name="Jiang F."/>
            <person name="Yin L."/>
            <person name="Zhang G."/>
            <person name="Qian W."/>
            <person name="Fan W."/>
        </authorList>
    </citation>
    <scope>NUCLEOTIDE SEQUENCE [LARGE SCALE GENOMIC DNA]</scope>
    <source>
        <strain evidence="1">SZHN2017</strain>
        <tissue evidence="1">Muscle</tissue>
    </source>
</reference>
<dbReference type="PANTHER" id="PTHR33361:SF2">
    <property type="entry name" value="DUF885 DOMAIN-CONTAINING PROTEIN"/>
    <property type="match status" value="1"/>
</dbReference>
<dbReference type="Proteomes" id="UP000245119">
    <property type="component" value="Linkage Group LG13"/>
</dbReference>
<evidence type="ECO:0000313" key="2">
    <source>
        <dbReference type="Proteomes" id="UP000245119"/>
    </source>
</evidence>
<dbReference type="OrthoDB" id="5959877at2759"/>
<comment type="caution">
    <text evidence="1">The sequence shown here is derived from an EMBL/GenBank/DDBJ whole genome shotgun (WGS) entry which is preliminary data.</text>
</comment>
<organism evidence="1 2">
    <name type="scientific">Pomacea canaliculata</name>
    <name type="common">Golden apple snail</name>
    <dbReference type="NCBI Taxonomy" id="400727"/>
    <lineage>
        <taxon>Eukaryota</taxon>
        <taxon>Metazoa</taxon>
        <taxon>Spiralia</taxon>
        <taxon>Lophotrochozoa</taxon>
        <taxon>Mollusca</taxon>
        <taxon>Gastropoda</taxon>
        <taxon>Caenogastropoda</taxon>
        <taxon>Architaenioglossa</taxon>
        <taxon>Ampullarioidea</taxon>
        <taxon>Ampullariidae</taxon>
        <taxon>Pomacea</taxon>
    </lineage>
</organism>
<name>A0A2T7NDQ4_POMCA</name>
<evidence type="ECO:0000313" key="1">
    <source>
        <dbReference type="EMBL" id="PVD19297.1"/>
    </source>
</evidence>